<dbReference type="NCBIfam" id="NF037947">
    <property type="entry name" value="holin_4"/>
    <property type="match status" value="1"/>
</dbReference>
<dbReference type="EMBL" id="LAZR01008980">
    <property type="protein sequence ID" value="KKM75419.1"/>
    <property type="molecule type" value="Genomic_DNA"/>
</dbReference>
<accession>A0A0F9K048</accession>
<dbReference type="AlphaFoldDB" id="A0A0F9K048"/>
<name>A0A0F9K048_9ZZZZ</name>
<comment type="caution">
    <text evidence="2">The sequence shown here is derived from an EMBL/GenBank/DDBJ whole genome shotgun (WGS) entry which is preliminary data.</text>
</comment>
<organism evidence="2">
    <name type="scientific">marine sediment metagenome</name>
    <dbReference type="NCBI Taxonomy" id="412755"/>
    <lineage>
        <taxon>unclassified sequences</taxon>
        <taxon>metagenomes</taxon>
        <taxon>ecological metagenomes</taxon>
    </lineage>
</organism>
<evidence type="ECO:0000313" key="2">
    <source>
        <dbReference type="EMBL" id="KKM75419.1"/>
    </source>
</evidence>
<reference evidence="2" key="1">
    <citation type="journal article" date="2015" name="Nature">
        <title>Complex archaea that bridge the gap between prokaryotes and eukaryotes.</title>
        <authorList>
            <person name="Spang A."/>
            <person name="Saw J.H."/>
            <person name="Jorgensen S.L."/>
            <person name="Zaremba-Niedzwiedzka K."/>
            <person name="Martijn J."/>
            <person name="Lind A.E."/>
            <person name="van Eijk R."/>
            <person name="Schleper C."/>
            <person name="Guy L."/>
            <person name="Ettema T.J."/>
        </authorList>
    </citation>
    <scope>NUCLEOTIDE SEQUENCE</scope>
</reference>
<proteinExistence type="predicted"/>
<sequence length="86" mass="9586">MNKLNIKAFTLTCGITWGLFMLFLAWVSSFGWGIRDVSVIAGLYLGYEPTFLGGIVGALWGFVDGAIGGFILSYFYNIFLKKFKNK</sequence>
<keyword evidence="1" id="KW-0472">Membrane</keyword>
<gene>
    <name evidence="2" type="ORF">LCGC14_1390450</name>
</gene>
<protein>
    <recommendedName>
        <fullName evidence="3">Membrane-associated protein</fullName>
    </recommendedName>
</protein>
<evidence type="ECO:0000256" key="1">
    <source>
        <dbReference type="SAM" id="Phobius"/>
    </source>
</evidence>
<evidence type="ECO:0008006" key="3">
    <source>
        <dbReference type="Google" id="ProtNLM"/>
    </source>
</evidence>
<feature type="transmembrane region" description="Helical" evidence="1">
    <location>
        <begin position="9"/>
        <end position="31"/>
    </location>
</feature>
<keyword evidence="1" id="KW-0812">Transmembrane</keyword>
<feature type="transmembrane region" description="Helical" evidence="1">
    <location>
        <begin position="51"/>
        <end position="76"/>
    </location>
</feature>
<keyword evidence="1" id="KW-1133">Transmembrane helix</keyword>